<name>A0A5S9IU78_UABAM</name>
<keyword evidence="3" id="KW-1185">Reference proteome</keyword>
<accession>A0A5S9IU78</accession>
<gene>
    <name evidence="2" type="ORF">UABAM_06620</name>
</gene>
<reference evidence="2 3" key="1">
    <citation type="submission" date="2019-08" db="EMBL/GenBank/DDBJ databases">
        <title>Complete genome sequence of Candidatus Uab amorphum.</title>
        <authorList>
            <person name="Shiratori T."/>
            <person name="Suzuki S."/>
            <person name="Kakizawa Y."/>
            <person name="Ishida K."/>
        </authorList>
    </citation>
    <scope>NUCLEOTIDE SEQUENCE [LARGE SCALE GENOMIC DNA]</scope>
    <source>
        <strain evidence="2 3">SRT547</strain>
    </source>
</reference>
<sequence>MLVFVCIINVVVGIYLVNLYYMAIKMLLTIHQINPSLLDVCYVSLPAFIAIFGAVLVVSSLAMLMKKSWAVVVAQISCLAMVVLFFPYLYGLYYFKGNVFLAARNLVICAIFPLLLNTYLKKSGIFADENK</sequence>
<feature type="transmembrane region" description="Helical" evidence="1">
    <location>
        <begin position="42"/>
        <end position="62"/>
    </location>
</feature>
<organism evidence="2 3">
    <name type="scientific">Uabimicrobium amorphum</name>
    <dbReference type="NCBI Taxonomy" id="2596890"/>
    <lineage>
        <taxon>Bacteria</taxon>
        <taxon>Pseudomonadati</taxon>
        <taxon>Planctomycetota</taxon>
        <taxon>Candidatus Uabimicrobiia</taxon>
        <taxon>Candidatus Uabimicrobiales</taxon>
        <taxon>Candidatus Uabimicrobiaceae</taxon>
        <taxon>Candidatus Uabimicrobium</taxon>
    </lineage>
</organism>
<protein>
    <submittedName>
        <fullName evidence="2">Uncharacterized protein</fullName>
    </submittedName>
</protein>
<feature type="transmembrane region" description="Helical" evidence="1">
    <location>
        <begin position="69"/>
        <end position="90"/>
    </location>
</feature>
<evidence type="ECO:0000313" key="2">
    <source>
        <dbReference type="EMBL" id="BBM88199.1"/>
    </source>
</evidence>
<dbReference type="RefSeq" id="WP_152021822.1">
    <property type="nucleotide sequence ID" value="NZ_AP019860.1"/>
</dbReference>
<dbReference type="AlphaFoldDB" id="A0A5S9IU78"/>
<keyword evidence="1" id="KW-1133">Transmembrane helix</keyword>
<evidence type="ECO:0000313" key="3">
    <source>
        <dbReference type="Proteomes" id="UP000326354"/>
    </source>
</evidence>
<evidence type="ECO:0000256" key="1">
    <source>
        <dbReference type="SAM" id="Phobius"/>
    </source>
</evidence>
<proteinExistence type="predicted"/>
<feature type="transmembrane region" description="Helical" evidence="1">
    <location>
        <begin position="7"/>
        <end position="30"/>
    </location>
</feature>
<keyword evidence="1" id="KW-0812">Transmembrane</keyword>
<feature type="transmembrane region" description="Helical" evidence="1">
    <location>
        <begin position="102"/>
        <end position="120"/>
    </location>
</feature>
<dbReference type="EMBL" id="AP019860">
    <property type="protein sequence ID" value="BBM88199.1"/>
    <property type="molecule type" value="Genomic_DNA"/>
</dbReference>
<keyword evidence="1" id="KW-0472">Membrane</keyword>
<dbReference type="KEGG" id="uam:UABAM_06620"/>
<dbReference type="Proteomes" id="UP000326354">
    <property type="component" value="Chromosome"/>
</dbReference>